<reference evidence="5" key="2">
    <citation type="submission" date="2022-01" db="EMBL/GenBank/DDBJ databases">
        <authorList>
            <person name="Yamashiro T."/>
            <person name="Shiraishi A."/>
            <person name="Satake H."/>
            <person name="Nakayama K."/>
        </authorList>
    </citation>
    <scope>NUCLEOTIDE SEQUENCE</scope>
</reference>
<feature type="region of interest" description="Disordered" evidence="1">
    <location>
        <begin position="621"/>
        <end position="644"/>
    </location>
</feature>
<feature type="region of interest" description="Disordered" evidence="1">
    <location>
        <begin position="1"/>
        <end position="52"/>
    </location>
</feature>
<dbReference type="InterPro" id="IPR012337">
    <property type="entry name" value="RNaseH-like_sf"/>
</dbReference>
<dbReference type="EMBL" id="BQNB010016255">
    <property type="protein sequence ID" value="GJT49644.1"/>
    <property type="molecule type" value="Genomic_DNA"/>
</dbReference>
<keyword evidence="6" id="KW-1185">Reference proteome</keyword>
<feature type="compositionally biased region" description="Polar residues" evidence="1">
    <location>
        <begin position="1"/>
        <end position="17"/>
    </location>
</feature>
<gene>
    <name evidence="5" type="ORF">Tco_0975801</name>
</gene>
<feature type="domain" description="Reverse transcriptase" evidence="2">
    <location>
        <begin position="353"/>
        <end position="457"/>
    </location>
</feature>
<dbReference type="Pfam" id="PF17919">
    <property type="entry name" value="RT_RNaseH_2"/>
    <property type="match status" value="1"/>
</dbReference>
<dbReference type="Proteomes" id="UP001151760">
    <property type="component" value="Unassembled WGS sequence"/>
</dbReference>
<dbReference type="InterPro" id="IPR041577">
    <property type="entry name" value="RT_RNaseH_2"/>
</dbReference>
<evidence type="ECO:0000259" key="4">
    <source>
        <dbReference type="Pfam" id="PF17919"/>
    </source>
</evidence>
<keyword evidence="5" id="KW-0548">Nucleotidyltransferase</keyword>
<dbReference type="InterPro" id="IPR043502">
    <property type="entry name" value="DNA/RNA_pol_sf"/>
</dbReference>
<feature type="domain" description="RNase H type-1" evidence="3">
    <location>
        <begin position="685"/>
        <end position="750"/>
    </location>
</feature>
<dbReference type="GO" id="GO:0003964">
    <property type="term" value="F:RNA-directed DNA polymerase activity"/>
    <property type="evidence" value="ECO:0007669"/>
    <property type="project" value="UniProtKB-KW"/>
</dbReference>
<dbReference type="SUPFAM" id="SSF56672">
    <property type="entry name" value="DNA/RNA polymerases"/>
    <property type="match status" value="1"/>
</dbReference>
<dbReference type="Gene3D" id="3.10.10.10">
    <property type="entry name" value="HIV Type 1 Reverse Transcriptase, subunit A, domain 1"/>
    <property type="match status" value="1"/>
</dbReference>
<dbReference type="InterPro" id="IPR036397">
    <property type="entry name" value="RNaseH_sf"/>
</dbReference>
<protein>
    <submittedName>
        <fullName evidence="5">Reverse transcriptase domain-containing protein</fullName>
    </submittedName>
</protein>
<dbReference type="Gene3D" id="3.30.420.10">
    <property type="entry name" value="Ribonuclease H-like superfamily/Ribonuclease H"/>
    <property type="match status" value="3"/>
</dbReference>
<dbReference type="Pfam" id="PF13456">
    <property type="entry name" value="RVT_3"/>
    <property type="match status" value="1"/>
</dbReference>
<feature type="compositionally biased region" description="Basic and acidic residues" evidence="1">
    <location>
        <begin position="18"/>
        <end position="34"/>
    </location>
</feature>
<evidence type="ECO:0000259" key="3">
    <source>
        <dbReference type="Pfam" id="PF13456"/>
    </source>
</evidence>
<dbReference type="SUPFAM" id="SSF53098">
    <property type="entry name" value="Ribonuclease H-like"/>
    <property type="match status" value="2"/>
</dbReference>
<proteinExistence type="predicted"/>
<dbReference type="CDD" id="cd01647">
    <property type="entry name" value="RT_LTR"/>
    <property type="match status" value="1"/>
</dbReference>
<evidence type="ECO:0000313" key="6">
    <source>
        <dbReference type="Proteomes" id="UP001151760"/>
    </source>
</evidence>
<comment type="caution">
    <text evidence="5">The sequence shown here is derived from an EMBL/GenBank/DDBJ whole genome shotgun (WGS) entry which is preliminary data.</text>
</comment>
<evidence type="ECO:0000256" key="1">
    <source>
        <dbReference type="SAM" id="MobiDB-lite"/>
    </source>
</evidence>
<evidence type="ECO:0000313" key="5">
    <source>
        <dbReference type="EMBL" id="GJT49644.1"/>
    </source>
</evidence>
<dbReference type="PANTHER" id="PTHR48475:SF2">
    <property type="entry name" value="RIBONUCLEASE H"/>
    <property type="match status" value="1"/>
</dbReference>
<evidence type="ECO:0000259" key="2">
    <source>
        <dbReference type="Pfam" id="PF00078"/>
    </source>
</evidence>
<reference evidence="5" key="1">
    <citation type="journal article" date="2022" name="Int. J. Mol. Sci.">
        <title>Draft Genome of Tanacetum Coccineum: Genomic Comparison of Closely Related Tanacetum-Family Plants.</title>
        <authorList>
            <person name="Yamashiro T."/>
            <person name="Shiraishi A."/>
            <person name="Nakayama K."/>
            <person name="Satake H."/>
        </authorList>
    </citation>
    <scope>NUCLEOTIDE SEQUENCE</scope>
</reference>
<accession>A0ABQ5EFE1</accession>
<dbReference type="Gene3D" id="3.30.70.270">
    <property type="match status" value="2"/>
</dbReference>
<sequence length="1056" mass="119972">MMQVATSFLQGQEAASNQERKKVPQAWRHQEGGHRQNFKKGGGFRSQHKTEKRPDRFTLLTKTSKEILALEKGKFKTPPPMTTPVEKRNAKKICEFHGEVGHNTDECNHLRKQIEDMLKAEKLSHIIRELKQNSGKEQPKKKVRQKITQSFSPDLEISFPSLGNDEGAEGPLIIEAEVGGHQVHRMCIDGGSLFEILYEHCFNRLRPEIRSQMVPATTSLVGFSGEIKWPLGQITLLVKVGDDEHSTSAWMDFMVTVMIGSDLTEKTRSKLCNLLQRSLDIFAWTPTDMTGVPRQIAEHKLNVRKGCPPVRQKKRGQAAERNVAINDEVSKLVTAGIMREVHYHDWLSNSVMVKKSDNSWRMCVDFKDLNKACPKDGYPLPEIDWKVESLCGFPFKCFLDAYKGYHQIQMAEEDEEKTAFITNQGIFCYTKMPFGLRNAGATYQRLVDKTFHGQIGRNLEVNTKGIKICPDKVDAVLSLQSPKCLKDVQKLNGKLASLNRFLAKSAEKSLPFFKTLKKCTKKSDFLWTEEAEAAFKQMNEHIAKLPMLTAPEEQEELIVYLAASKEAVSAVLMTEREARQMPIYFVSRALRGPEINYTAMEKLVLALVHASKRLRRILTKHTHQKKRTISKERTGTTPQKRRVRSPANCGNLIHRWIILRRRMRSRSDTHGSGGSGISHSIEDFSVKNLEVNVDSKLVANQVNGTYIAKETDMIKYLEKVKALTSTFRAFSIKQVPRSKNKKADALSKMASTSFAHLSKQVLVEELKEKSVNEKEVLAVVEEEGDTWMTPIHEYLTDETLPAERKKARAIKRKSQRFAIINGILYKKSFLGPWLRCVGPSQANYECQVHKPVPRNPQEKLNPITSPWPFYKWGIDIAGPFPEGPGKVKFLIVAMDYFTKWIEAKPVATITGNQINPFKDWGVKILCIQQYFASVKHPQTNGLVERANRSLGEGIKARLGKENKNWLEEISHVLWAHRNQMTKYSNGDTPFSLTYGTEAVIPAEIGMPTFRTAEVDIAENDEALEINLDLIEEKREKAAIREAKKQEADGKILQHQS</sequence>
<dbReference type="InterPro" id="IPR043128">
    <property type="entry name" value="Rev_trsase/Diguanyl_cyclase"/>
</dbReference>
<dbReference type="PANTHER" id="PTHR48475">
    <property type="entry name" value="RIBONUCLEASE H"/>
    <property type="match status" value="1"/>
</dbReference>
<dbReference type="Pfam" id="PF00078">
    <property type="entry name" value="RVT_1"/>
    <property type="match status" value="1"/>
</dbReference>
<keyword evidence="5" id="KW-0808">Transferase</keyword>
<dbReference type="InterPro" id="IPR000477">
    <property type="entry name" value="RT_dom"/>
</dbReference>
<feature type="domain" description="Reverse transcriptase/retrotransposon-derived protein RNase H-like" evidence="4">
    <location>
        <begin position="527"/>
        <end position="621"/>
    </location>
</feature>
<organism evidence="5 6">
    <name type="scientific">Tanacetum coccineum</name>
    <dbReference type="NCBI Taxonomy" id="301880"/>
    <lineage>
        <taxon>Eukaryota</taxon>
        <taxon>Viridiplantae</taxon>
        <taxon>Streptophyta</taxon>
        <taxon>Embryophyta</taxon>
        <taxon>Tracheophyta</taxon>
        <taxon>Spermatophyta</taxon>
        <taxon>Magnoliopsida</taxon>
        <taxon>eudicotyledons</taxon>
        <taxon>Gunneridae</taxon>
        <taxon>Pentapetalae</taxon>
        <taxon>asterids</taxon>
        <taxon>campanulids</taxon>
        <taxon>Asterales</taxon>
        <taxon>Asteraceae</taxon>
        <taxon>Asteroideae</taxon>
        <taxon>Anthemideae</taxon>
        <taxon>Anthemidinae</taxon>
        <taxon>Tanacetum</taxon>
    </lineage>
</organism>
<dbReference type="InterPro" id="IPR002156">
    <property type="entry name" value="RNaseH_domain"/>
</dbReference>
<keyword evidence="5" id="KW-0695">RNA-directed DNA polymerase</keyword>
<name>A0ABQ5EFE1_9ASTR</name>